<dbReference type="FunFam" id="1.20.120.1810:FF:000003">
    <property type="entry name" value="RNA polymerase sigma factor"/>
    <property type="match status" value="1"/>
</dbReference>
<reference evidence="8" key="1">
    <citation type="submission" date="2022-12" db="EMBL/GenBank/DDBJ databases">
        <title>Draft genome sequence of the thermophilic strain Brevibacillus thermoruber HT42, isolated from Los Humeros, Puebla, Mexico, with biotechnological potential.</title>
        <authorList>
            <person name="Lara Sanchez J."/>
            <person name="Solis Palacios R."/>
            <person name="Bustos Baena A.S."/>
            <person name="Ruz Baez A.E."/>
            <person name="Espinosa Luna G."/>
            <person name="Oliart Ros R.M."/>
        </authorList>
    </citation>
    <scope>NUCLEOTIDE SEQUENCE</scope>
    <source>
        <strain evidence="8">HT42</strain>
    </source>
</reference>
<keyword evidence="4" id="KW-0731">Sigma factor</keyword>
<dbReference type="AlphaFoldDB" id="A0A9X3TTS2"/>
<keyword evidence="9" id="KW-1185">Reference proteome</keyword>
<keyword evidence="3" id="KW-0805">Transcription regulation</keyword>
<dbReference type="InterPro" id="IPR050813">
    <property type="entry name" value="Sigma-70_Factor"/>
</dbReference>
<dbReference type="SUPFAM" id="SSF88946">
    <property type="entry name" value="Sigma2 domain of RNA polymerase sigma factors"/>
    <property type="match status" value="1"/>
</dbReference>
<accession>A0A9X3TTS2</accession>
<dbReference type="Gene3D" id="1.20.120.1810">
    <property type="match status" value="1"/>
</dbReference>
<evidence type="ECO:0000256" key="1">
    <source>
        <dbReference type="ARBA" id="ARBA00007788"/>
    </source>
</evidence>
<proteinExistence type="inferred from homology"/>
<keyword evidence="6" id="KW-0804">Transcription</keyword>
<evidence type="ECO:0000256" key="6">
    <source>
        <dbReference type="ARBA" id="ARBA00023163"/>
    </source>
</evidence>
<name>A0A9X3TTS2_9BACL</name>
<keyword evidence="2" id="KW-0749">Sporulation</keyword>
<evidence type="ECO:0000313" key="8">
    <source>
        <dbReference type="EMBL" id="MDA5109945.1"/>
    </source>
</evidence>
<evidence type="ECO:0000256" key="5">
    <source>
        <dbReference type="ARBA" id="ARBA00023125"/>
    </source>
</evidence>
<comment type="similarity">
    <text evidence="1">Belongs to the sigma-70 factor family.</text>
</comment>
<dbReference type="InterPro" id="IPR000943">
    <property type="entry name" value="RNA_pol_sigma70"/>
</dbReference>
<dbReference type="GO" id="GO:0030435">
    <property type="term" value="P:sporulation resulting in formation of a cellular spore"/>
    <property type="evidence" value="ECO:0007669"/>
    <property type="project" value="UniProtKB-KW"/>
</dbReference>
<dbReference type="PROSITE" id="PS00715">
    <property type="entry name" value="SIGMA70_1"/>
    <property type="match status" value="1"/>
</dbReference>
<dbReference type="InterPro" id="IPR007627">
    <property type="entry name" value="RNA_pol_sigma70_r2"/>
</dbReference>
<dbReference type="GO" id="GO:0016987">
    <property type="term" value="F:sigma factor activity"/>
    <property type="evidence" value="ECO:0007669"/>
    <property type="project" value="UniProtKB-KW"/>
</dbReference>
<dbReference type="NCBIfam" id="TIGR02937">
    <property type="entry name" value="sigma70-ECF"/>
    <property type="match status" value="1"/>
</dbReference>
<sequence>MSSIFAALSLLFKELMLFVAYVKNNAFPQPLPDTEEEKYLRLMAEGDPYARNKLIEHNLRLVAHIVKKFENTGEDSEDLISIGTIGLIKAIESYQVEKGTKLATYAARCIENEILMHLRSLKKTKKDVSLHDPIGTDKEGNEFTLALYPFESPSRVRRALLVLCTSASLQCGVSLLSMSAKKPCSRHVSHFPCMGMHNPPLPRYPSLCSRSITLVTVRQNPDGHRSIFQLVNGFSS</sequence>
<dbReference type="RefSeq" id="WP_271140570.1">
    <property type="nucleotide sequence ID" value="NZ_JAPYYP010000024.1"/>
</dbReference>
<comment type="caution">
    <text evidence="8">The sequence shown here is derived from an EMBL/GenBank/DDBJ whole genome shotgun (WGS) entry which is preliminary data.</text>
</comment>
<keyword evidence="5" id="KW-0238">DNA-binding</keyword>
<dbReference type="PANTHER" id="PTHR30376:SF3">
    <property type="entry name" value="RNA POLYMERASE SIGMA FACTOR RPOH"/>
    <property type="match status" value="1"/>
</dbReference>
<evidence type="ECO:0000256" key="3">
    <source>
        <dbReference type="ARBA" id="ARBA00023015"/>
    </source>
</evidence>
<evidence type="ECO:0000256" key="2">
    <source>
        <dbReference type="ARBA" id="ARBA00022969"/>
    </source>
</evidence>
<evidence type="ECO:0000259" key="7">
    <source>
        <dbReference type="PROSITE" id="PS00715"/>
    </source>
</evidence>
<dbReference type="Pfam" id="PF04542">
    <property type="entry name" value="Sigma70_r2"/>
    <property type="match status" value="1"/>
</dbReference>
<gene>
    <name evidence="8" type="ORF">O3V59_16385</name>
</gene>
<dbReference type="PANTHER" id="PTHR30376">
    <property type="entry name" value="SIGMA FACTOR RPOH HEAT SHOCK RELATED"/>
    <property type="match status" value="1"/>
</dbReference>
<protein>
    <submittedName>
        <fullName evidence="8">Sigma-70 family RNA polymerase sigma factor</fullName>
    </submittedName>
</protein>
<dbReference type="Proteomes" id="UP001151071">
    <property type="component" value="Unassembled WGS sequence"/>
</dbReference>
<dbReference type="InterPro" id="IPR013325">
    <property type="entry name" value="RNA_pol_sigma_r2"/>
</dbReference>
<evidence type="ECO:0000313" key="9">
    <source>
        <dbReference type="Proteomes" id="UP001151071"/>
    </source>
</evidence>
<dbReference type="InterPro" id="IPR014284">
    <property type="entry name" value="RNA_pol_sigma-70_dom"/>
</dbReference>
<feature type="domain" description="RNA polymerase sigma-70" evidence="7">
    <location>
        <begin position="78"/>
        <end position="91"/>
    </location>
</feature>
<dbReference type="GO" id="GO:0003677">
    <property type="term" value="F:DNA binding"/>
    <property type="evidence" value="ECO:0007669"/>
    <property type="project" value="UniProtKB-KW"/>
</dbReference>
<dbReference type="EMBL" id="JAPYYP010000024">
    <property type="protein sequence ID" value="MDA5109945.1"/>
    <property type="molecule type" value="Genomic_DNA"/>
</dbReference>
<dbReference type="GO" id="GO:0006352">
    <property type="term" value="P:DNA-templated transcription initiation"/>
    <property type="evidence" value="ECO:0007669"/>
    <property type="project" value="InterPro"/>
</dbReference>
<evidence type="ECO:0000256" key="4">
    <source>
        <dbReference type="ARBA" id="ARBA00023082"/>
    </source>
</evidence>
<organism evidence="8 9">
    <name type="scientific">Brevibacillus thermoruber</name>
    <dbReference type="NCBI Taxonomy" id="33942"/>
    <lineage>
        <taxon>Bacteria</taxon>
        <taxon>Bacillati</taxon>
        <taxon>Bacillota</taxon>
        <taxon>Bacilli</taxon>
        <taxon>Bacillales</taxon>
        <taxon>Paenibacillaceae</taxon>
        <taxon>Brevibacillus</taxon>
    </lineage>
</organism>